<keyword evidence="5" id="KW-1185">Reference proteome</keyword>
<gene>
    <name evidence="4" type="ORF">M9Y10_044240</name>
</gene>
<dbReference type="InterPro" id="IPR002110">
    <property type="entry name" value="Ankyrin_rpt"/>
</dbReference>
<evidence type="ECO:0000313" key="4">
    <source>
        <dbReference type="EMBL" id="KAK8885111.1"/>
    </source>
</evidence>
<dbReference type="Proteomes" id="UP001470230">
    <property type="component" value="Unassembled WGS sequence"/>
</dbReference>
<dbReference type="PROSITE" id="PS50088">
    <property type="entry name" value="ANK_REPEAT"/>
    <property type="match status" value="3"/>
</dbReference>
<evidence type="ECO:0000313" key="5">
    <source>
        <dbReference type="Proteomes" id="UP001470230"/>
    </source>
</evidence>
<protein>
    <recommendedName>
        <fullName evidence="6">Ankyrin repeat protein</fullName>
    </recommendedName>
</protein>
<feature type="repeat" description="ANK" evidence="3">
    <location>
        <begin position="97"/>
        <end position="129"/>
    </location>
</feature>
<dbReference type="SUPFAM" id="SSF48403">
    <property type="entry name" value="Ankyrin repeat"/>
    <property type="match status" value="1"/>
</dbReference>
<evidence type="ECO:0000256" key="2">
    <source>
        <dbReference type="ARBA" id="ARBA00023043"/>
    </source>
</evidence>
<dbReference type="EMBL" id="JAPFFF010000008">
    <property type="protein sequence ID" value="KAK8885111.1"/>
    <property type="molecule type" value="Genomic_DNA"/>
</dbReference>
<evidence type="ECO:0000256" key="3">
    <source>
        <dbReference type="PROSITE-ProRule" id="PRU00023"/>
    </source>
</evidence>
<keyword evidence="2 3" id="KW-0040">ANK repeat</keyword>
<evidence type="ECO:0008006" key="6">
    <source>
        <dbReference type="Google" id="ProtNLM"/>
    </source>
</evidence>
<accession>A0ABR2K2X5</accession>
<reference evidence="4 5" key="1">
    <citation type="submission" date="2024-04" db="EMBL/GenBank/DDBJ databases">
        <title>Tritrichomonas musculus Genome.</title>
        <authorList>
            <person name="Alves-Ferreira E."/>
            <person name="Grigg M."/>
            <person name="Lorenzi H."/>
            <person name="Galac M."/>
        </authorList>
    </citation>
    <scope>NUCLEOTIDE SEQUENCE [LARGE SCALE GENOMIC DNA]</scope>
    <source>
        <strain evidence="4 5">EAF2021</strain>
    </source>
</reference>
<dbReference type="InterPro" id="IPR036770">
    <property type="entry name" value="Ankyrin_rpt-contain_sf"/>
</dbReference>
<proteinExistence type="predicted"/>
<dbReference type="PANTHER" id="PTHR24198:SF165">
    <property type="entry name" value="ANKYRIN REPEAT-CONTAINING PROTEIN-RELATED"/>
    <property type="match status" value="1"/>
</dbReference>
<organism evidence="4 5">
    <name type="scientific">Tritrichomonas musculus</name>
    <dbReference type="NCBI Taxonomy" id="1915356"/>
    <lineage>
        <taxon>Eukaryota</taxon>
        <taxon>Metamonada</taxon>
        <taxon>Parabasalia</taxon>
        <taxon>Tritrichomonadida</taxon>
        <taxon>Tritrichomonadidae</taxon>
        <taxon>Tritrichomonas</taxon>
    </lineage>
</organism>
<dbReference type="Gene3D" id="1.25.40.20">
    <property type="entry name" value="Ankyrin repeat-containing domain"/>
    <property type="match status" value="1"/>
</dbReference>
<dbReference type="Pfam" id="PF12796">
    <property type="entry name" value="Ank_2"/>
    <property type="match status" value="2"/>
</dbReference>
<name>A0ABR2K2X5_9EUKA</name>
<sequence>MCKTTNSSNNLTNSMNMDEIIEQNRIAEIFRFDNLERFKSNYSLTDSFMLNDDRFAAFGEIFKNKPSLLCIAAYYNAIKIGEYLFQNGASPTTGDAFFRSPIHFAGAGGSLAFIRLLESHNADINAYDNRQRTYIHYAAEYDRVEILKYAYISGANLDEKSVDGCPIHLACKTGSFLSIEFLTKTKKCDLNRSVRDRPPILHLLNASCFEAIPLLLHYGMNIDNLIVGNWTTLYYVIRTGSSHVVQMLLDFGADPNGCCGRKGWAPMHVAAQEHNMKIVDILYNKGGIIHCLTESSQSPFSLALSPSQFEKGDLQYQTAKRIKTYEVDFFARSLILTLALKKLHPRFDEVVAQSVKKSEAEKASKRYQQPFDFNL</sequence>
<dbReference type="PROSITE" id="PS50297">
    <property type="entry name" value="ANK_REP_REGION"/>
    <property type="match status" value="2"/>
</dbReference>
<dbReference type="PANTHER" id="PTHR24198">
    <property type="entry name" value="ANKYRIN REPEAT AND PROTEIN KINASE DOMAIN-CONTAINING PROTEIN"/>
    <property type="match status" value="1"/>
</dbReference>
<feature type="repeat" description="ANK" evidence="3">
    <location>
        <begin position="228"/>
        <end position="256"/>
    </location>
</feature>
<dbReference type="SMART" id="SM00248">
    <property type="entry name" value="ANK"/>
    <property type="match status" value="6"/>
</dbReference>
<keyword evidence="1" id="KW-0677">Repeat</keyword>
<feature type="repeat" description="ANK" evidence="3">
    <location>
        <begin position="262"/>
        <end position="294"/>
    </location>
</feature>
<evidence type="ECO:0000256" key="1">
    <source>
        <dbReference type="ARBA" id="ARBA00022737"/>
    </source>
</evidence>
<comment type="caution">
    <text evidence="4">The sequence shown here is derived from an EMBL/GenBank/DDBJ whole genome shotgun (WGS) entry which is preliminary data.</text>
</comment>